<accession>A0A8S1W5Z4</accession>
<protein>
    <submittedName>
        <fullName evidence="1">Uncharacterized protein</fullName>
    </submittedName>
</protein>
<comment type="caution">
    <text evidence="1">The sequence shown here is derived from an EMBL/GenBank/DDBJ whole genome shotgun (WGS) entry which is preliminary data.</text>
</comment>
<evidence type="ECO:0000313" key="1">
    <source>
        <dbReference type="EMBL" id="CAD8183369.1"/>
    </source>
</evidence>
<sequence>MQRLKVELHCPFDNHDQSLIVGVCVNEQCLDKRPFCVACQYQFHSSHKKDLKRFDDFKDLLCENSQLSEKLKSQLKDLQYLVKVITHLVEATQYLNNSQILLELNYTDLHNNINTLITQWNQQRNLCEFLQDTFSTNVKNKINTLKYQKQKISNDVPKLKTDVLKQEDLFYGLPVPKQLKDLTINSIKDSTSLEMVEDSKLKQISQKNFNNQKNSQPLKGYFNPNAIQAPRLKPRGYNNLEQHLNTTMQISRSEKYLENQRQEQIENLNSSSFAVSNLTELFQNASNMIQRSDKKSKNAIKIQQIS</sequence>
<reference evidence="1" key="1">
    <citation type="submission" date="2021-01" db="EMBL/GenBank/DDBJ databases">
        <authorList>
            <consortium name="Genoscope - CEA"/>
            <person name="William W."/>
        </authorList>
    </citation>
    <scope>NUCLEOTIDE SEQUENCE</scope>
</reference>
<evidence type="ECO:0000313" key="2">
    <source>
        <dbReference type="Proteomes" id="UP000683925"/>
    </source>
</evidence>
<dbReference type="EMBL" id="CAJJDP010000080">
    <property type="protein sequence ID" value="CAD8183369.1"/>
    <property type="molecule type" value="Genomic_DNA"/>
</dbReference>
<organism evidence="1 2">
    <name type="scientific">Paramecium octaurelia</name>
    <dbReference type="NCBI Taxonomy" id="43137"/>
    <lineage>
        <taxon>Eukaryota</taxon>
        <taxon>Sar</taxon>
        <taxon>Alveolata</taxon>
        <taxon>Ciliophora</taxon>
        <taxon>Intramacronucleata</taxon>
        <taxon>Oligohymenophorea</taxon>
        <taxon>Peniculida</taxon>
        <taxon>Parameciidae</taxon>
        <taxon>Paramecium</taxon>
    </lineage>
</organism>
<dbReference type="Proteomes" id="UP000683925">
    <property type="component" value="Unassembled WGS sequence"/>
</dbReference>
<dbReference type="AlphaFoldDB" id="A0A8S1W5Z4"/>
<name>A0A8S1W5Z4_PAROT</name>
<gene>
    <name evidence="1" type="ORF">POCTA_138.1.T0810028</name>
</gene>
<keyword evidence="2" id="KW-1185">Reference proteome</keyword>
<dbReference type="OrthoDB" id="312980at2759"/>
<dbReference type="OMA" id="QQRNLCE"/>
<proteinExistence type="predicted"/>